<dbReference type="AlphaFoldDB" id="A0A8H7H5I3"/>
<comment type="caution">
    <text evidence="3">The sequence shown here is derived from an EMBL/GenBank/DDBJ whole genome shotgun (WGS) entry which is preliminary data.</text>
</comment>
<comment type="similarity">
    <text evidence="1">Belongs to the saccharopine dehydrogenase family.</text>
</comment>
<proteinExistence type="inferred from homology"/>
<dbReference type="InterPro" id="IPR005097">
    <property type="entry name" value="Sacchrp_dh_NADP-bd"/>
</dbReference>
<reference evidence="3" key="1">
    <citation type="submission" date="2020-09" db="EMBL/GenBank/DDBJ databases">
        <title>Comparative genome analyses of four rice-infecting Rhizoctonia solani isolates reveal extensive enrichment of homogalacturonan modification genes.</title>
        <authorList>
            <person name="Lee D.-Y."/>
            <person name="Jeon J."/>
            <person name="Kim K.-T."/>
            <person name="Cheong K."/>
            <person name="Song H."/>
            <person name="Choi G."/>
            <person name="Ko J."/>
            <person name="Opiyo S.O."/>
            <person name="Zuo S."/>
            <person name="Madhav S."/>
            <person name="Lee Y.-H."/>
            <person name="Wang G.-L."/>
        </authorList>
    </citation>
    <scope>NUCLEOTIDE SEQUENCE</scope>
    <source>
        <strain evidence="3">AG1-IA YN-7</strain>
    </source>
</reference>
<dbReference type="InterPro" id="IPR051276">
    <property type="entry name" value="Saccharopine_DH-like_oxidrdct"/>
</dbReference>
<organism evidence="3 4">
    <name type="scientific">Rhizoctonia solani</name>
    <dbReference type="NCBI Taxonomy" id="456999"/>
    <lineage>
        <taxon>Eukaryota</taxon>
        <taxon>Fungi</taxon>
        <taxon>Dikarya</taxon>
        <taxon>Basidiomycota</taxon>
        <taxon>Agaricomycotina</taxon>
        <taxon>Agaricomycetes</taxon>
        <taxon>Cantharellales</taxon>
        <taxon>Ceratobasidiaceae</taxon>
        <taxon>Rhizoctonia</taxon>
    </lineage>
</organism>
<sequence>MVERQFDILVIGATGYTGRLIIEYLANHSRASSLRIALGGRTISKVQELARKYQNIDAVYLDVSKERTVEEAIAKTRVVINTAGPYWTRGSVVVRACARNGVHYLDLTGEAPWVAKIIEEYDYLAHKNRACIVPCSGYDSIPSDIAAYLSVQTLERQLSGKTIEHISSNAAHIFDGGVSGGTAATLFSFFEEVPREYRLKGVGWGLSPVSPPPGYQPVPKILYSLPYVKPTIWGGYFFMNSINAPIVRRSWGLRHYTLPTLSCPTFSYTEFHNTGSSRIKGALLSLGIMSVMAGLASFPPFRWFLKWMMPKSGQGPSLDRLDRGKFEVVNIAEGGGVVVKSWAHGDGDPGYRLTSIMIVESALLLLDPENLTEIGREGGVLTPSVAYGDALVKVLEGTGRFRFGVEVLEDKKTR</sequence>
<gene>
    <name evidence="3" type="ORF">RHS04_07599</name>
</gene>
<evidence type="ECO:0000256" key="1">
    <source>
        <dbReference type="ARBA" id="ARBA00038048"/>
    </source>
</evidence>
<dbReference type="Gene3D" id="3.40.50.720">
    <property type="entry name" value="NAD(P)-binding Rossmann-like Domain"/>
    <property type="match status" value="1"/>
</dbReference>
<protein>
    <submittedName>
        <fullName evidence="3">Saccharopine dehydrogenase NADP binding domain</fullName>
    </submittedName>
</protein>
<dbReference type="PANTHER" id="PTHR12286:SF5">
    <property type="entry name" value="SACCHAROPINE DEHYDROGENASE-LIKE OXIDOREDUCTASE"/>
    <property type="match status" value="1"/>
</dbReference>
<evidence type="ECO:0000313" key="4">
    <source>
        <dbReference type="Proteomes" id="UP000650582"/>
    </source>
</evidence>
<dbReference type="GO" id="GO:0009247">
    <property type="term" value="P:glycolipid biosynthetic process"/>
    <property type="evidence" value="ECO:0007669"/>
    <property type="project" value="TreeGrafter"/>
</dbReference>
<dbReference type="Proteomes" id="UP000650582">
    <property type="component" value="Unassembled WGS sequence"/>
</dbReference>
<evidence type="ECO:0000259" key="2">
    <source>
        <dbReference type="Pfam" id="PF03435"/>
    </source>
</evidence>
<name>A0A8H7H5I3_9AGAM</name>
<dbReference type="PANTHER" id="PTHR12286">
    <property type="entry name" value="SACCHAROPINE DEHYDROGENASE-LIKE OXIDOREDUCTASE"/>
    <property type="match status" value="1"/>
</dbReference>
<dbReference type="EMBL" id="JACYCC010000139">
    <property type="protein sequence ID" value="KAF8673626.1"/>
    <property type="molecule type" value="Genomic_DNA"/>
</dbReference>
<evidence type="ECO:0000313" key="3">
    <source>
        <dbReference type="EMBL" id="KAF8673626.1"/>
    </source>
</evidence>
<dbReference type="GO" id="GO:0005811">
    <property type="term" value="C:lipid droplet"/>
    <property type="evidence" value="ECO:0007669"/>
    <property type="project" value="TreeGrafter"/>
</dbReference>
<feature type="domain" description="Saccharopine dehydrogenase NADP binding" evidence="2">
    <location>
        <begin position="8"/>
        <end position="115"/>
    </location>
</feature>
<dbReference type="GO" id="GO:0005739">
    <property type="term" value="C:mitochondrion"/>
    <property type="evidence" value="ECO:0007669"/>
    <property type="project" value="TreeGrafter"/>
</dbReference>
<accession>A0A8H7H5I3</accession>
<dbReference type="InterPro" id="IPR036291">
    <property type="entry name" value="NAD(P)-bd_dom_sf"/>
</dbReference>
<dbReference type="Pfam" id="PF03435">
    <property type="entry name" value="Sacchrp_dh_NADP"/>
    <property type="match status" value="1"/>
</dbReference>
<dbReference type="SUPFAM" id="SSF51735">
    <property type="entry name" value="NAD(P)-binding Rossmann-fold domains"/>
    <property type="match status" value="1"/>
</dbReference>
<dbReference type="GO" id="GO:0005886">
    <property type="term" value="C:plasma membrane"/>
    <property type="evidence" value="ECO:0007669"/>
    <property type="project" value="TreeGrafter"/>
</dbReference>